<feature type="domain" description="Sushi" evidence="10">
    <location>
        <begin position="380"/>
        <end position="439"/>
    </location>
</feature>
<dbReference type="PANTHER" id="PTHR45656">
    <property type="entry name" value="PROTEIN CBR-CLEC-78"/>
    <property type="match status" value="1"/>
</dbReference>
<dbReference type="SUPFAM" id="SSF49854">
    <property type="entry name" value="Spermadhesin, CUB domain"/>
    <property type="match status" value="3"/>
</dbReference>
<keyword evidence="8" id="KW-0732">Signal</keyword>
<accession>A0A3B5R0V9</accession>
<dbReference type="InterPro" id="IPR035976">
    <property type="entry name" value="Sushi/SCR/CCP_sf"/>
</dbReference>
<dbReference type="Gene3D" id="2.10.70.10">
    <property type="entry name" value="Complement Module, domain 1"/>
    <property type="match status" value="4"/>
</dbReference>
<evidence type="ECO:0000256" key="3">
    <source>
        <dbReference type="ARBA" id="ARBA00023157"/>
    </source>
</evidence>
<evidence type="ECO:0000256" key="6">
    <source>
        <dbReference type="SAM" id="MobiDB-lite"/>
    </source>
</evidence>
<feature type="domain" description="Sushi" evidence="10">
    <location>
        <begin position="555"/>
        <end position="616"/>
    </location>
</feature>
<keyword evidence="3 4" id="KW-1015">Disulfide bond</keyword>
<dbReference type="GO" id="GO:0043198">
    <property type="term" value="C:dendritic shaft"/>
    <property type="evidence" value="ECO:0007669"/>
    <property type="project" value="TreeGrafter"/>
</dbReference>
<dbReference type="FunFam" id="2.10.70.10:FF:000010">
    <property type="entry name" value="Seizure related 6 homolog like"/>
    <property type="match status" value="1"/>
</dbReference>
<dbReference type="GO" id="GO:0090036">
    <property type="term" value="P:regulation of protein kinase C signaling"/>
    <property type="evidence" value="ECO:0007669"/>
    <property type="project" value="TreeGrafter"/>
</dbReference>
<evidence type="ECO:0000256" key="4">
    <source>
        <dbReference type="PROSITE-ProRule" id="PRU00059"/>
    </source>
</evidence>
<feature type="domain" description="CUB" evidence="9">
    <location>
        <begin position="441"/>
        <end position="552"/>
    </location>
</feature>
<feature type="disulfide bond" evidence="4">
    <location>
        <begin position="441"/>
        <end position="468"/>
    </location>
</feature>
<dbReference type="Pfam" id="PF00431">
    <property type="entry name" value="CUB"/>
    <property type="match status" value="2"/>
</dbReference>
<dbReference type="Gene3D" id="2.60.120.290">
    <property type="entry name" value="Spermadhesin, CUB domain"/>
    <property type="match status" value="2"/>
</dbReference>
<protein>
    <submittedName>
        <fullName evidence="11">Seizure related 6 homolog</fullName>
    </submittedName>
</protein>
<dbReference type="GO" id="GO:0050773">
    <property type="term" value="P:regulation of dendrite development"/>
    <property type="evidence" value="ECO:0007669"/>
    <property type="project" value="TreeGrafter"/>
</dbReference>
<dbReference type="Pfam" id="PF00084">
    <property type="entry name" value="Sushi"/>
    <property type="match status" value="4"/>
</dbReference>
<evidence type="ECO:0000256" key="2">
    <source>
        <dbReference type="ARBA" id="ARBA00022737"/>
    </source>
</evidence>
<feature type="domain" description="Sushi" evidence="10">
    <location>
        <begin position="796"/>
        <end position="857"/>
    </location>
</feature>
<evidence type="ECO:0000259" key="10">
    <source>
        <dbReference type="PROSITE" id="PS50923"/>
    </source>
</evidence>
<dbReference type="AlphaFoldDB" id="A0A3B5R0V9"/>
<keyword evidence="2" id="KW-0677">Repeat</keyword>
<name>A0A3B5R0V9_XIPMA</name>
<feature type="compositionally biased region" description="Polar residues" evidence="6">
    <location>
        <begin position="184"/>
        <end position="194"/>
    </location>
</feature>
<dbReference type="GO" id="GO:0060074">
    <property type="term" value="P:synapse maturation"/>
    <property type="evidence" value="ECO:0007669"/>
    <property type="project" value="TreeGrafter"/>
</dbReference>
<evidence type="ECO:0000256" key="7">
    <source>
        <dbReference type="SAM" id="Phobius"/>
    </source>
</evidence>
<dbReference type="InterPro" id="IPR000859">
    <property type="entry name" value="CUB_dom"/>
</dbReference>
<dbReference type="InterPro" id="IPR051277">
    <property type="entry name" value="SEZ6_CSMD_C4BPB_Regulators"/>
</dbReference>
<feature type="domain" description="Sushi" evidence="10">
    <location>
        <begin position="729"/>
        <end position="792"/>
    </location>
</feature>
<evidence type="ECO:0000313" key="12">
    <source>
        <dbReference type="Proteomes" id="UP000002852"/>
    </source>
</evidence>
<dbReference type="Ensembl" id="ENSXMAT00000025092.1">
    <property type="protein sequence ID" value="ENSXMAP00000036061.1"/>
    <property type="gene ID" value="ENSXMAG00000000571.2"/>
</dbReference>
<feature type="region of interest" description="Disordered" evidence="6">
    <location>
        <begin position="146"/>
        <end position="195"/>
    </location>
</feature>
<dbReference type="GO" id="GO:0043025">
    <property type="term" value="C:neuronal cell body"/>
    <property type="evidence" value="ECO:0007669"/>
    <property type="project" value="TreeGrafter"/>
</dbReference>
<reference evidence="11" key="4">
    <citation type="submission" date="2025-09" db="UniProtKB">
        <authorList>
            <consortium name="Ensembl"/>
        </authorList>
    </citation>
    <scope>IDENTIFICATION</scope>
    <source>
        <strain evidence="11">JP 163 A</strain>
    </source>
</reference>
<feature type="transmembrane region" description="Helical" evidence="7">
    <location>
        <begin position="882"/>
        <end position="904"/>
    </location>
</feature>
<dbReference type="SUPFAM" id="SSF57535">
    <property type="entry name" value="Complement control module/SCR domain"/>
    <property type="match status" value="4"/>
</dbReference>
<dbReference type="PANTHER" id="PTHR45656:SF1">
    <property type="entry name" value="SEIZURE PROTEIN 6 HOMOLOG"/>
    <property type="match status" value="1"/>
</dbReference>
<feature type="compositionally biased region" description="Low complexity" evidence="6">
    <location>
        <begin position="146"/>
        <end position="157"/>
    </location>
</feature>
<proteinExistence type="predicted"/>
<dbReference type="InterPro" id="IPR000436">
    <property type="entry name" value="Sushi_SCR_CCP_dom"/>
</dbReference>
<dbReference type="GeneTree" id="ENSGT00940000156995"/>
<feature type="chain" id="PRO_5017442686" evidence="8">
    <location>
        <begin position="28"/>
        <end position="958"/>
    </location>
</feature>
<keyword evidence="12" id="KW-1185">Reference proteome</keyword>
<dbReference type="CDD" id="cd00041">
    <property type="entry name" value="CUB"/>
    <property type="match status" value="2"/>
</dbReference>
<dbReference type="Proteomes" id="UP000002852">
    <property type="component" value="Unassembled WGS sequence"/>
</dbReference>
<evidence type="ECO:0000256" key="1">
    <source>
        <dbReference type="ARBA" id="ARBA00022659"/>
    </source>
</evidence>
<reference evidence="11" key="3">
    <citation type="submission" date="2025-08" db="UniProtKB">
        <authorList>
            <consortium name="Ensembl"/>
        </authorList>
    </citation>
    <scope>IDENTIFICATION</scope>
    <source>
        <strain evidence="11">JP 163 A</strain>
    </source>
</reference>
<keyword evidence="7" id="KW-0812">Transmembrane</keyword>
<reference evidence="12" key="1">
    <citation type="submission" date="2012-01" db="EMBL/GenBank/DDBJ databases">
        <authorList>
            <person name="Walter R."/>
            <person name="Schartl M."/>
            <person name="Warren W."/>
        </authorList>
    </citation>
    <scope>NUCLEOTIDE SEQUENCE [LARGE SCALE GENOMIC DNA]</scope>
    <source>
        <strain evidence="12">JP 163 A</strain>
    </source>
</reference>
<feature type="domain" description="CUB" evidence="9">
    <location>
        <begin position="618"/>
        <end position="729"/>
    </location>
</feature>
<dbReference type="InterPro" id="IPR035914">
    <property type="entry name" value="Sperma_CUB_dom_sf"/>
</dbReference>
<evidence type="ECO:0000256" key="8">
    <source>
        <dbReference type="SAM" id="SignalP"/>
    </source>
</evidence>
<organism evidence="11 12">
    <name type="scientific">Xiphophorus maculatus</name>
    <name type="common">Southern platyfish</name>
    <name type="synonym">Platypoecilus maculatus</name>
    <dbReference type="NCBI Taxonomy" id="8083"/>
    <lineage>
        <taxon>Eukaryota</taxon>
        <taxon>Metazoa</taxon>
        <taxon>Chordata</taxon>
        <taxon>Craniata</taxon>
        <taxon>Vertebrata</taxon>
        <taxon>Euteleostomi</taxon>
        <taxon>Actinopterygii</taxon>
        <taxon>Neopterygii</taxon>
        <taxon>Teleostei</taxon>
        <taxon>Neoteleostei</taxon>
        <taxon>Acanthomorphata</taxon>
        <taxon>Ovalentaria</taxon>
        <taxon>Atherinomorphae</taxon>
        <taxon>Cyprinodontiformes</taxon>
        <taxon>Poeciliidae</taxon>
        <taxon>Poeciliinae</taxon>
        <taxon>Xiphophorus</taxon>
    </lineage>
</organism>
<dbReference type="GO" id="GO:0005783">
    <property type="term" value="C:endoplasmic reticulum"/>
    <property type="evidence" value="ECO:0007669"/>
    <property type="project" value="TreeGrafter"/>
</dbReference>
<dbReference type="SMART" id="SM00042">
    <property type="entry name" value="CUB"/>
    <property type="match status" value="2"/>
</dbReference>
<dbReference type="PROSITE" id="PS01180">
    <property type="entry name" value="CUB"/>
    <property type="match status" value="2"/>
</dbReference>
<evidence type="ECO:0000259" key="9">
    <source>
        <dbReference type="PROSITE" id="PS01180"/>
    </source>
</evidence>
<comment type="caution">
    <text evidence="5">Lacks conserved residue(s) required for the propagation of feature annotation.</text>
</comment>
<sequence>MWMRRCCQFKTLFAVLALAAVIAQIHGEGPKEMNSISKKALDGDRDLFTYLPTQDTESEVHSVTTVSPMNMPNHRPILKGLLLHEHLLTRDFQGDQHFFKKDGSVVGDPTMPGFISTPNAGDTVTQIVAHKDAPAFSDIATTATEPATSPLTTYSPTTPGPPVSLPLKKSPKEKMKDSGDLEPTTDSLTTQVTPYSRGPGIPVAILSSKERYFPIDATPGPFSTIMKKDQAREKLNPDHLISKLPSSFQEEDPSSASTTIITTIITTMQTSEPCSMNFTESEGNIEIQQHVDRGVECTYLITVYLGYGIEVQVLNVSVMEGEQITVEDTGGQEPFILANESVLMRGLVLRSWSNQISIRFRGNQRLNSGFLLLHYQAFVLSCTFPKEPVGGEVSVTNLHAGGEAYFSCFTGYKLQGPKMLTCRNATTPYWSGKEPQCVASCGGMIKNATYGRIVSPGFPGNYSNNLTCHWVLEAPEGHRLHIHFEKVALAEDDDRLLIKNGNNIDSPPVYDSYEVEYLPNEGVLSTGRYLFVEFTTDGTMTSTGAAIRYEAFAKGMCYEPFVKYGNFSSSDSTYSMGAVVEFSCNPGYTLEQGSVVIECVDSQNPQWNETEPACRAVCSGEITDSAGVVLSPNWPEAYDKGQDCIWGIHVEEDKRIMLDIQVLNLGKNDQLTFYDGDDLTGNILGQYSGARPHFKLYTSMADVTIQFQSDPATNIYGYNNGFVVHFFVLTCRDPGNVEHSRKVITGPRFNVGSTVQFICNKGYVLSGSSLLTCNNRDSAVPKWSDRLPKCVPEKYEPCRNPGAASTSIQSSEKAFYQAGEILTFSCAAGYELRGGATIYCVPGHPSQWNSTPPVCRASSAQYVNQRKLDVVSMDYSMEGTNITLAVFIPTAIVLVIVLGIYVYFVKLQGKSVRMPTSSPPYDNMTEESAFDNPIYESGVSTDVMSMQDVDSQNTSVLS</sequence>
<dbReference type="SMART" id="SM00032">
    <property type="entry name" value="CCP"/>
    <property type="match status" value="4"/>
</dbReference>
<dbReference type="PROSITE" id="PS50923">
    <property type="entry name" value="SUSHI"/>
    <property type="match status" value="4"/>
</dbReference>
<keyword evidence="1 5" id="KW-0768">Sushi</keyword>
<feature type="signal peptide" evidence="8">
    <location>
        <begin position="1"/>
        <end position="27"/>
    </location>
</feature>
<reference evidence="12" key="2">
    <citation type="journal article" date="2013" name="Nat. Genet.">
        <title>The genome of the platyfish, Xiphophorus maculatus, provides insights into evolutionary adaptation and several complex traits.</title>
        <authorList>
            <person name="Schartl M."/>
            <person name="Walter R.B."/>
            <person name="Shen Y."/>
            <person name="Garcia T."/>
            <person name="Catchen J."/>
            <person name="Amores A."/>
            <person name="Braasch I."/>
            <person name="Chalopin D."/>
            <person name="Volff J.N."/>
            <person name="Lesch K.P."/>
            <person name="Bisazza A."/>
            <person name="Minx P."/>
            <person name="Hillier L."/>
            <person name="Wilson R.K."/>
            <person name="Fuerstenberg S."/>
            <person name="Boore J."/>
            <person name="Searle S."/>
            <person name="Postlethwait J.H."/>
            <person name="Warren W.C."/>
        </authorList>
    </citation>
    <scope>NUCLEOTIDE SEQUENCE [LARGE SCALE GENOMIC DNA]</scope>
    <source>
        <strain evidence="12">JP 163 A</strain>
    </source>
</reference>
<dbReference type="CDD" id="cd00033">
    <property type="entry name" value="CCP"/>
    <property type="match status" value="4"/>
</dbReference>
<keyword evidence="7" id="KW-0472">Membrane</keyword>
<dbReference type="FunFam" id="2.10.70.10:FF:000009">
    <property type="entry name" value="Seizure related 6 homolog like"/>
    <property type="match status" value="1"/>
</dbReference>
<evidence type="ECO:0000256" key="5">
    <source>
        <dbReference type="PROSITE-ProRule" id="PRU00302"/>
    </source>
</evidence>
<feature type="compositionally biased region" description="Basic and acidic residues" evidence="6">
    <location>
        <begin position="170"/>
        <end position="179"/>
    </location>
</feature>
<dbReference type="GO" id="GO:0043197">
    <property type="term" value="C:dendritic spine"/>
    <property type="evidence" value="ECO:0007669"/>
    <property type="project" value="TreeGrafter"/>
</dbReference>
<keyword evidence="7" id="KW-1133">Transmembrane helix</keyword>
<evidence type="ECO:0000313" key="11">
    <source>
        <dbReference type="Ensembl" id="ENSXMAP00000036061.1"/>
    </source>
</evidence>